<keyword evidence="2" id="KW-1048">Host nucleus</keyword>
<evidence type="ECO:0000256" key="7">
    <source>
        <dbReference type="SAM" id="MobiDB-lite"/>
    </source>
</evidence>
<proteinExistence type="predicted"/>
<sequence>MHLKEKMSFFQIQIYARLTNQDEETIRFMHLTQYTDQLNIPEFLRTVRGLTWCSRYFNYQIKMLENLAPNSPAVQDHPFNDLPPPHLLIGYAYLFNVNNNYHFTQRTYTNLSYESDAGAGRRPRNFWSILSDCSYNIDTSNVRHLSGPAFEENFLRMQEDILANRITADMQARENLQGSGITLQPEALENLTFQENLNNQHTKNLNEFLDGPNFSMVLRYEYETEKDVCTQKCINHILQIITNFIYDWYFNSQKEYPPWQDNWIQQLKERYSNWRPTKDQNYMFSFIKALNAQHLPFKEWIKELRGGARLRSGTRTDLPYQLRQRENQRAITDQMRRNRGQIVQSFIDSLPLIRRIRRPPQFPPEAPESPEEGPSRIEEEEEEPVMLGNEILRILQLVLNELQLELSEAARQHEIFTFGTRFYNMLQTANEENRITAEYIRRFFFYFFLMEHLSSTLFYYHALLNLHVQFRRYVNFNYIQVIITGRDNTGATSLHRVWTNHNVSPFLRIFRQILNDIILICDRPAEQIISPIEEENLLSSLLPRPESGDPNDILNQIRLREETIHNVTISFKLRPLGLVTTSTNRTIIRNASAVRSQEMRRLQQPR</sequence>
<accession>A0A5J6DDA1</accession>
<dbReference type="EMBL" id="MK695679">
    <property type="protein sequence ID" value="QER78599.1"/>
    <property type="molecule type" value="Genomic_DNA"/>
</dbReference>
<keyword evidence="1" id="KW-0597">Phosphoprotein</keyword>
<dbReference type="GO" id="GO:0006260">
    <property type="term" value="P:DNA replication"/>
    <property type="evidence" value="ECO:0007669"/>
    <property type="project" value="UniProtKB-KW"/>
</dbReference>
<feature type="region of interest" description="Disordered" evidence="7">
    <location>
        <begin position="358"/>
        <end position="381"/>
    </location>
</feature>
<keyword evidence="4" id="KW-1194">Viral DNA replication</keyword>
<evidence type="ECO:0000256" key="2">
    <source>
        <dbReference type="ARBA" id="ARBA00022562"/>
    </source>
</evidence>
<keyword evidence="3" id="KW-0235">DNA replication</keyword>
<evidence type="ECO:0000256" key="6">
    <source>
        <dbReference type="ARBA" id="ARBA00023125"/>
    </source>
</evidence>
<keyword evidence="6" id="KW-0238">DNA-binding</keyword>
<keyword evidence="9" id="KW-1185">Reference proteome</keyword>
<evidence type="ECO:0000256" key="1">
    <source>
        <dbReference type="ARBA" id="ARBA00022553"/>
    </source>
</evidence>
<evidence type="ECO:0000313" key="8">
    <source>
        <dbReference type="EMBL" id="QER78599.1"/>
    </source>
</evidence>
<evidence type="ECO:0000256" key="5">
    <source>
        <dbReference type="ARBA" id="ARBA00023124"/>
    </source>
</evidence>
<dbReference type="GO" id="GO:0003677">
    <property type="term" value="F:DNA binding"/>
    <property type="evidence" value="ECO:0007669"/>
    <property type="project" value="UniProtKB-KW"/>
</dbReference>
<keyword evidence="5" id="KW-0190">Covalent protein-DNA linkage</keyword>
<name>A0A5J6DDA1_9ADEN</name>
<dbReference type="InterPro" id="IPR003391">
    <property type="entry name" value="Adeno_preterminal"/>
</dbReference>
<evidence type="ECO:0000256" key="4">
    <source>
        <dbReference type="ARBA" id="ARBA00023109"/>
    </source>
</evidence>
<evidence type="ECO:0000313" key="9">
    <source>
        <dbReference type="Proteomes" id="UP000680608"/>
    </source>
</evidence>
<reference evidence="8 9" key="1">
    <citation type="submission" date="2019-03" db="EMBL/GenBank/DDBJ databases">
        <title>Histologic, ultrastructural, and complete genome sequence of a siadenovirus in a Pacific parrotlet (Forpus coelestis).</title>
        <authorList>
            <person name="Gregory C.R."/>
            <person name="Nilsen R.A."/>
            <person name="Linn S.C."/>
            <person name="Hokamp J.A."/>
            <person name="Cianciolo R.E."/>
            <person name="Ritchie B.W."/>
        </authorList>
    </citation>
    <scope>NUCLEOTIDE SEQUENCE [LARGE SCALE GENOMIC DNA]</scope>
    <source>
        <strain evidence="8">IDL19-3602</strain>
    </source>
</reference>
<dbReference type="Proteomes" id="UP000680608">
    <property type="component" value="Segment"/>
</dbReference>
<dbReference type="Pfam" id="PF02459">
    <property type="entry name" value="Adeno_terminal"/>
    <property type="match status" value="1"/>
</dbReference>
<protein>
    <submittedName>
        <fullName evidence="8">Terminal protein</fullName>
    </submittedName>
</protein>
<evidence type="ECO:0000256" key="3">
    <source>
        <dbReference type="ARBA" id="ARBA00022705"/>
    </source>
</evidence>
<organism evidence="8 9">
    <name type="scientific">Psittacine adenovirus 5</name>
    <dbReference type="NCBI Taxonomy" id="2499624"/>
    <lineage>
        <taxon>Viruses</taxon>
        <taxon>Varidnaviria</taxon>
        <taxon>Bamfordvirae</taxon>
        <taxon>Preplasmiviricota</taxon>
        <taxon>Polisuviricotina</taxon>
        <taxon>Pharingeaviricetes</taxon>
        <taxon>Rowavirales</taxon>
        <taxon>Adenoviridae</taxon>
        <taxon>Siadenovirus</taxon>
        <taxon>Siadenovirus viridis</taxon>
        <taxon>Psittacine siadenovirus D</taxon>
    </lineage>
</organism>
<dbReference type="GO" id="GO:0039693">
    <property type="term" value="P:viral DNA genome replication"/>
    <property type="evidence" value="ECO:0007669"/>
    <property type="project" value="UniProtKB-KW"/>
</dbReference>